<reference evidence="2 3" key="1">
    <citation type="journal article" date="2021" name="Plant Biotechnol. J.">
        <title>Multi-omics assisted identification of the key and species-specific regulatory components of drought-tolerant mechanisms in Gossypium stocksii.</title>
        <authorList>
            <person name="Yu D."/>
            <person name="Ke L."/>
            <person name="Zhang D."/>
            <person name="Wu Y."/>
            <person name="Sun Y."/>
            <person name="Mei J."/>
            <person name="Sun J."/>
            <person name="Sun Y."/>
        </authorList>
    </citation>
    <scope>NUCLEOTIDE SEQUENCE [LARGE SCALE GENOMIC DNA]</scope>
    <source>
        <strain evidence="3">cv. E1</strain>
        <tissue evidence="2">Leaf</tissue>
    </source>
</reference>
<dbReference type="AlphaFoldDB" id="A0A9D3ZL77"/>
<feature type="compositionally biased region" description="Acidic residues" evidence="1">
    <location>
        <begin position="42"/>
        <end position="60"/>
    </location>
</feature>
<proteinExistence type="predicted"/>
<feature type="region of interest" description="Disordered" evidence="1">
    <location>
        <begin position="18"/>
        <end position="60"/>
    </location>
</feature>
<dbReference type="EMBL" id="JAIQCV010000011">
    <property type="protein sequence ID" value="KAH1046951.1"/>
    <property type="molecule type" value="Genomic_DNA"/>
</dbReference>
<evidence type="ECO:0000313" key="3">
    <source>
        <dbReference type="Proteomes" id="UP000828251"/>
    </source>
</evidence>
<name>A0A9D3ZL77_9ROSI</name>
<evidence type="ECO:0000313" key="2">
    <source>
        <dbReference type="EMBL" id="KAH1046951.1"/>
    </source>
</evidence>
<organism evidence="2 3">
    <name type="scientific">Gossypium stocksii</name>
    <dbReference type="NCBI Taxonomy" id="47602"/>
    <lineage>
        <taxon>Eukaryota</taxon>
        <taxon>Viridiplantae</taxon>
        <taxon>Streptophyta</taxon>
        <taxon>Embryophyta</taxon>
        <taxon>Tracheophyta</taxon>
        <taxon>Spermatophyta</taxon>
        <taxon>Magnoliopsida</taxon>
        <taxon>eudicotyledons</taxon>
        <taxon>Gunneridae</taxon>
        <taxon>Pentapetalae</taxon>
        <taxon>rosids</taxon>
        <taxon>malvids</taxon>
        <taxon>Malvales</taxon>
        <taxon>Malvaceae</taxon>
        <taxon>Malvoideae</taxon>
        <taxon>Gossypium</taxon>
    </lineage>
</organism>
<gene>
    <name evidence="2" type="ORF">J1N35_037735</name>
</gene>
<dbReference type="Proteomes" id="UP000828251">
    <property type="component" value="Unassembled WGS sequence"/>
</dbReference>
<keyword evidence="3" id="KW-1185">Reference proteome</keyword>
<protein>
    <submittedName>
        <fullName evidence="2">Uncharacterized protein</fullName>
    </submittedName>
</protein>
<comment type="caution">
    <text evidence="2">The sequence shown here is derived from an EMBL/GenBank/DDBJ whole genome shotgun (WGS) entry which is preliminary data.</text>
</comment>
<sequence length="60" mass="6662">MQEITPLGIDYAHQFGIQVPNPLPNKYALFPPSDKTEGREEAVDDDDENEGDDDDGPFPT</sequence>
<accession>A0A9D3ZL77</accession>
<evidence type="ECO:0000256" key="1">
    <source>
        <dbReference type="SAM" id="MobiDB-lite"/>
    </source>
</evidence>